<evidence type="ECO:0000313" key="1">
    <source>
        <dbReference type="EMBL" id="QBK92894.1"/>
    </source>
</evidence>
<gene>
    <name evidence="1" type="ORF">LCPAC403_00280</name>
</gene>
<protein>
    <submittedName>
        <fullName evidence="1">Ankyrin repeat protein</fullName>
    </submittedName>
</protein>
<proteinExistence type="predicted"/>
<sequence>MDVVRYIFEFLINDKDYDPFTLKDIKLFSRKITNWKICMGCGVLKGLEWIEYTESKIPQNERKGAYVWCLQASAFYGNFTMLKYFEEKGVYEDCDWELTIKQASRSKKTMIKHKVRKEDTFEIFKYIESKLSGTAIYRGITRYGRIDLADYMWERGFKEDFQHNMYSCIHFNQFEMLKWIEFRVPSEKIEWKRCRSECFGIANVDIYKYCDMKGRYLPVLSWEIRRAIRCGNFEMFEYVISRCEEKLDWEQFMIDTIQYTSNTIWNAEKTKNRLDIFVYCESMATSPDYDMCLRNALKNGLIGIVIHCEHKLTDIGWKEYMYDAVSGGHFKSIIHVLEETDNLDLHPYIKYVAENPKQKNRLLTVKYLESLTDEPINWKDMTPWRSYNDRDSQTMKYVNSKLL</sequence>
<name>A0A481ZAG2_9VIRU</name>
<organism evidence="1">
    <name type="scientific">Pithovirus LCPAC403</name>
    <dbReference type="NCBI Taxonomy" id="2506596"/>
    <lineage>
        <taxon>Viruses</taxon>
        <taxon>Pithoviruses</taxon>
    </lineage>
</organism>
<reference evidence="1" key="1">
    <citation type="journal article" date="2019" name="MBio">
        <title>Virus Genomes from Deep Sea Sediments Expand the Ocean Megavirome and Support Independent Origins of Viral Gigantism.</title>
        <authorList>
            <person name="Backstrom D."/>
            <person name="Yutin N."/>
            <person name="Jorgensen S.L."/>
            <person name="Dharamshi J."/>
            <person name="Homa F."/>
            <person name="Zaremba-Niedwiedzka K."/>
            <person name="Spang A."/>
            <person name="Wolf Y.I."/>
            <person name="Koonin E.V."/>
            <person name="Ettema T.J."/>
        </authorList>
    </citation>
    <scope>NUCLEOTIDE SEQUENCE</scope>
</reference>
<dbReference type="EMBL" id="MK500588">
    <property type="protein sequence ID" value="QBK92894.1"/>
    <property type="molecule type" value="Genomic_DNA"/>
</dbReference>
<accession>A0A481ZAG2</accession>